<evidence type="ECO:0000256" key="1">
    <source>
        <dbReference type="SAM" id="MobiDB-lite"/>
    </source>
</evidence>
<comment type="caution">
    <text evidence="3">The sequence shown here is derived from an EMBL/GenBank/DDBJ whole genome shotgun (WGS) entry which is preliminary data.</text>
</comment>
<reference evidence="3" key="1">
    <citation type="journal article" date="2020" name="Nat. Commun.">
        <title>Large-scale genome sequencing of mycorrhizal fungi provides insights into the early evolution of symbiotic traits.</title>
        <authorList>
            <person name="Miyauchi S."/>
            <person name="Kiss E."/>
            <person name="Kuo A."/>
            <person name="Drula E."/>
            <person name="Kohler A."/>
            <person name="Sanchez-Garcia M."/>
            <person name="Morin E."/>
            <person name="Andreopoulos B."/>
            <person name="Barry K.W."/>
            <person name="Bonito G."/>
            <person name="Buee M."/>
            <person name="Carver A."/>
            <person name="Chen C."/>
            <person name="Cichocki N."/>
            <person name="Clum A."/>
            <person name="Culley D."/>
            <person name="Crous P.W."/>
            <person name="Fauchery L."/>
            <person name="Girlanda M."/>
            <person name="Hayes R.D."/>
            <person name="Keri Z."/>
            <person name="LaButti K."/>
            <person name="Lipzen A."/>
            <person name="Lombard V."/>
            <person name="Magnuson J."/>
            <person name="Maillard F."/>
            <person name="Murat C."/>
            <person name="Nolan M."/>
            <person name="Ohm R.A."/>
            <person name="Pangilinan J."/>
            <person name="Pereira M.F."/>
            <person name="Perotto S."/>
            <person name="Peter M."/>
            <person name="Pfister S."/>
            <person name="Riley R."/>
            <person name="Sitrit Y."/>
            <person name="Stielow J.B."/>
            <person name="Szollosi G."/>
            <person name="Zifcakova L."/>
            <person name="Stursova M."/>
            <person name="Spatafora J.W."/>
            <person name="Tedersoo L."/>
            <person name="Vaario L.M."/>
            <person name="Yamada A."/>
            <person name="Yan M."/>
            <person name="Wang P."/>
            <person name="Xu J."/>
            <person name="Bruns T."/>
            <person name="Baldrian P."/>
            <person name="Vilgalys R."/>
            <person name="Dunand C."/>
            <person name="Henrissat B."/>
            <person name="Grigoriev I.V."/>
            <person name="Hibbett D."/>
            <person name="Nagy L.G."/>
            <person name="Martin F.M."/>
        </authorList>
    </citation>
    <scope>NUCLEOTIDE SEQUENCE</scope>
    <source>
        <strain evidence="3">UH-Tt-Lm1</strain>
    </source>
</reference>
<name>A0A9P6HF12_9AGAM</name>
<gene>
    <name evidence="3" type="ORF">BJ322DRAFT_826777</name>
</gene>
<evidence type="ECO:0008006" key="5">
    <source>
        <dbReference type="Google" id="ProtNLM"/>
    </source>
</evidence>
<keyword evidence="2" id="KW-1133">Transmembrane helix</keyword>
<keyword evidence="4" id="KW-1185">Reference proteome</keyword>
<organism evidence="3 4">
    <name type="scientific">Thelephora terrestris</name>
    <dbReference type="NCBI Taxonomy" id="56493"/>
    <lineage>
        <taxon>Eukaryota</taxon>
        <taxon>Fungi</taxon>
        <taxon>Dikarya</taxon>
        <taxon>Basidiomycota</taxon>
        <taxon>Agaricomycotina</taxon>
        <taxon>Agaricomycetes</taxon>
        <taxon>Thelephorales</taxon>
        <taxon>Thelephoraceae</taxon>
        <taxon>Thelephora</taxon>
    </lineage>
</organism>
<accession>A0A9P6HF12</accession>
<protein>
    <recommendedName>
        <fullName evidence="5">Transmembrane protein</fullName>
    </recommendedName>
</protein>
<dbReference type="OrthoDB" id="2923771at2759"/>
<keyword evidence="2" id="KW-0472">Membrane</keyword>
<sequence>MSQESVELVTLPSIPDQAQPLLQEADRLGHMTESAIVLPTDPEGIPTDPEGIPTDPEGFSKYQKQFRRLARRWISRTSVRMFIALIIVGVLSFCPALLSNSGPADKMDYSGLKSNTLGPDVTDGMYMTGTIFGFGWSGTQKLSVLWYTLRSPLFPPEDVPSNDTHTWNAAYIYINKVSDPVFYYAPVNTTYYDPQGGEDSGTYIPPFNTELDVLYSDQYYFPEDECDFGAMIFVLDKATNNSVPIIHLSVESSGPGDYSTESTFSNVSLKIVNDAGSSPTAEWVQAFYIDVNIIRSLRARAITYSMFMINWILTFCSIITTSVMFNRRGEVKDSVALVPITVILTIPAIRSLYVGSPPYGVYLDVVGFFPQMLTVVACTVVVLSGFAIKSRRGGSISHENEDV</sequence>
<dbReference type="EMBL" id="WIUZ02000007">
    <property type="protein sequence ID" value="KAF9785344.1"/>
    <property type="molecule type" value="Genomic_DNA"/>
</dbReference>
<evidence type="ECO:0000313" key="4">
    <source>
        <dbReference type="Proteomes" id="UP000736335"/>
    </source>
</evidence>
<dbReference type="AlphaFoldDB" id="A0A9P6HF12"/>
<keyword evidence="2" id="KW-0812">Transmembrane</keyword>
<feature type="transmembrane region" description="Helical" evidence="2">
    <location>
        <begin position="301"/>
        <end position="323"/>
    </location>
</feature>
<proteinExistence type="predicted"/>
<evidence type="ECO:0000256" key="2">
    <source>
        <dbReference type="SAM" id="Phobius"/>
    </source>
</evidence>
<feature type="transmembrane region" description="Helical" evidence="2">
    <location>
        <begin position="365"/>
        <end position="388"/>
    </location>
</feature>
<dbReference type="Proteomes" id="UP000736335">
    <property type="component" value="Unassembled WGS sequence"/>
</dbReference>
<reference evidence="3" key="2">
    <citation type="submission" date="2020-11" db="EMBL/GenBank/DDBJ databases">
        <authorList>
            <consortium name="DOE Joint Genome Institute"/>
            <person name="Kuo A."/>
            <person name="Miyauchi S."/>
            <person name="Kiss E."/>
            <person name="Drula E."/>
            <person name="Kohler A."/>
            <person name="Sanchez-Garcia M."/>
            <person name="Andreopoulos B."/>
            <person name="Barry K.W."/>
            <person name="Bonito G."/>
            <person name="Buee M."/>
            <person name="Carver A."/>
            <person name="Chen C."/>
            <person name="Cichocki N."/>
            <person name="Clum A."/>
            <person name="Culley D."/>
            <person name="Crous P.W."/>
            <person name="Fauchery L."/>
            <person name="Girlanda M."/>
            <person name="Hayes R."/>
            <person name="Keri Z."/>
            <person name="Labutti K."/>
            <person name="Lipzen A."/>
            <person name="Lombard V."/>
            <person name="Magnuson J."/>
            <person name="Maillard F."/>
            <person name="Morin E."/>
            <person name="Murat C."/>
            <person name="Nolan M."/>
            <person name="Ohm R."/>
            <person name="Pangilinan J."/>
            <person name="Pereira M."/>
            <person name="Perotto S."/>
            <person name="Peter M."/>
            <person name="Riley R."/>
            <person name="Sitrit Y."/>
            <person name="Stielow B."/>
            <person name="Szollosi G."/>
            <person name="Zifcakova L."/>
            <person name="Stursova M."/>
            <person name="Spatafora J.W."/>
            <person name="Tedersoo L."/>
            <person name="Vaario L.-M."/>
            <person name="Yamada A."/>
            <person name="Yan M."/>
            <person name="Wang P."/>
            <person name="Xu J."/>
            <person name="Bruns T."/>
            <person name="Baldrian P."/>
            <person name="Vilgalys R."/>
            <person name="Henrissat B."/>
            <person name="Grigoriev I.V."/>
            <person name="Hibbett D."/>
            <person name="Nagy L.G."/>
            <person name="Martin F.M."/>
        </authorList>
    </citation>
    <scope>NUCLEOTIDE SEQUENCE</scope>
    <source>
        <strain evidence="3">UH-Tt-Lm1</strain>
    </source>
</reference>
<feature type="transmembrane region" description="Helical" evidence="2">
    <location>
        <begin position="77"/>
        <end position="98"/>
    </location>
</feature>
<feature type="region of interest" description="Disordered" evidence="1">
    <location>
        <begin position="38"/>
        <end position="58"/>
    </location>
</feature>
<feature type="transmembrane region" description="Helical" evidence="2">
    <location>
        <begin position="335"/>
        <end position="353"/>
    </location>
</feature>
<evidence type="ECO:0000313" key="3">
    <source>
        <dbReference type="EMBL" id="KAF9785344.1"/>
    </source>
</evidence>